<dbReference type="PANTHER" id="PTHR12093">
    <property type="entry name" value="NCK-ASSOCIATED PROTEIN 1"/>
    <property type="match status" value="1"/>
</dbReference>
<dbReference type="Pfam" id="PF09735">
    <property type="entry name" value="Nckap1"/>
    <property type="match status" value="1"/>
</dbReference>
<protein>
    <submittedName>
        <fullName evidence="2">Membrane-associated apoptosis protein</fullName>
    </submittedName>
</protein>
<dbReference type="GO" id="GO:0030866">
    <property type="term" value="P:cortical actin cytoskeleton organization"/>
    <property type="evidence" value="ECO:0007669"/>
    <property type="project" value="TreeGrafter"/>
</dbReference>
<sequence length="1168" mass="130155">MASLLGTIPEAQEGEAEVSNPLTSSVSGSSTIFIERMVILQDAAESLLCKLYELYTMQDFLAVDFPKLSEILIKKFPEHPKEINLSKVEKGNLERLLGNAEGMLENLQPWYYCLVDVMEYYGGVLSVLGEANALLRSADHSYCESLVKSFAQTASDAMRVQILLASTPKVLIVQLYALAYYLDYRSKPISGFDSHEKPVEHDSLLVFLMRFDSVIPCLQQDFADFQLVIEKSIKTIFGPHCALASSTDLLATEKIFTEDTRDRYTIGPLSDVSHQQICENQVRVEEYREITLWLSIGCPMILTDDGVIDYLRIILNETMLLPVFRDINLWIHAELLLHSYSKMKQTLKQRKQPRQGHKASLRNMVVGSFTQACDTAAQKHMVRREFALQLLASCRMSLQYNENNGFKEANQCMAALALARSEVMWHMHHWRESIPQGLPTVLKLPREEPLHRKCPPRHILRILQAMKGLTDELLAREEGMVSSIREELREKASKVANVLEKFDSDDSSVTAKSIKSVLSVGFPEDGSEGNLTAMRISWLRYLTLYPIVKLQTIDKASSERFGFALLTEVQDLVNGTFLMDKMARQVAKVNQAKVVYYFADKFNDIVEEAILNDLEIDEVLQSVLDVHGSFLKNNHSRCHVIVDDDVAKPVETLLDSVSRQIKTIVLQIEEEGYGTCEGGSDIVRVSSVSVKGKGRAGKRHSIKQSSMFEILDKKIASPSLLGKYKMLLGLVRALSDCKNFEISRYCIRPKGYLYAALTSSFESFLQHAVGTGEPYPDPSALFLKVSKFVNLLQSFQPATNINVSKLVADVLRQELPSKTNFRVPILPPRSDRTQETISERYASWYVKSVVEDDDVLYSGKLRAFSGKGFTAGKDSALHFSASELKAFLKIFGLYGTLAMWNELEGRIRESLSSIHAELAGNQTFIAEVIFATSQRGEARGLAELEAKSFLLEPAMGAARALGRCINFLDMLSHASLLAFGKDLCGLEHALAGALETNAADVLGKGSLEYKQVHLLSYALGARVAGANPVVASVFEQMSVSAKSFDLLEQLFASFLSHASWRSVTYQPASETLDGDLLGVGLAFRHLCYLVAGATPGVATDVDHQAVADRFESFLDTAAPLVFADEGTAGAKILFLEHMVDDLYFSPRVLEKHFPTVLAKSARRRFLQS</sequence>
<comment type="similarity">
    <text evidence="1">Belongs to the HEM-1/HEM-2 family.</text>
</comment>
<dbReference type="GO" id="GO:0016477">
    <property type="term" value="P:cell migration"/>
    <property type="evidence" value="ECO:0007669"/>
    <property type="project" value="TreeGrafter"/>
</dbReference>
<dbReference type="AlphaFoldDB" id="A0AAX4P0D7"/>
<reference evidence="2 3" key="1">
    <citation type="submission" date="2024-03" db="EMBL/GenBank/DDBJ databases">
        <title>Complete genome sequence of the green alga Chloropicon roscoffensis RCC1871.</title>
        <authorList>
            <person name="Lemieux C."/>
            <person name="Pombert J.-F."/>
            <person name="Otis C."/>
            <person name="Turmel M."/>
        </authorList>
    </citation>
    <scope>NUCLEOTIDE SEQUENCE [LARGE SCALE GENOMIC DNA]</scope>
    <source>
        <strain evidence="2 3">RCC1871</strain>
    </source>
</reference>
<keyword evidence="3" id="KW-1185">Reference proteome</keyword>
<dbReference type="GO" id="GO:0000902">
    <property type="term" value="P:cell morphogenesis"/>
    <property type="evidence" value="ECO:0007669"/>
    <property type="project" value="TreeGrafter"/>
</dbReference>
<dbReference type="PANTHER" id="PTHR12093:SF10">
    <property type="entry name" value="MEMBRANE-ASSOCIATED PROTEIN HEM"/>
    <property type="match status" value="1"/>
</dbReference>
<evidence type="ECO:0000313" key="2">
    <source>
        <dbReference type="EMBL" id="WZN59752.1"/>
    </source>
</evidence>
<name>A0AAX4P0D7_9CHLO</name>
<gene>
    <name evidence="2" type="ORF">HKI87_02g12780</name>
</gene>
<dbReference type="GO" id="GO:0030031">
    <property type="term" value="P:cell projection assembly"/>
    <property type="evidence" value="ECO:0007669"/>
    <property type="project" value="TreeGrafter"/>
</dbReference>
<accession>A0AAX4P0D7</accession>
<organism evidence="2 3">
    <name type="scientific">Chloropicon roscoffensis</name>
    <dbReference type="NCBI Taxonomy" id="1461544"/>
    <lineage>
        <taxon>Eukaryota</taxon>
        <taxon>Viridiplantae</taxon>
        <taxon>Chlorophyta</taxon>
        <taxon>Chloropicophyceae</taxon>
        <taxon>Chloropicales</taxon>
        <taxon>Chloropicaceae</taxon>
        <taxon>Chloropicon</taxon>
    </lineage>
</organism>
<dbReference type="GO" id="GO:0031209">
    <property type="term" value="C:SCAR complex"/>
    <property type="evidence" value="ECO:0007669"/>
    <property type="project" value="TreeGrafter"/>
</dbReference>
<evidence type="ECO:0000256" key="1">
    <source>
        <dbReference type="ARBA" id="ARBA00037947"/>
    </source>
</evidence>
<dbReference type="InterPro" id="IPR019137">
    <property type="entry name" value="Nck-associated_protein-1"/>
</dbReference>
<dbReference type="Proteomes" id="UP001472866">
    <property type="component" value="Chromosome 02"/>
</dbReference>
<dbReference type="EMBL" id="CP151502">
    <property type="protein sequence ID" value="WZN59752.1"/>
    <property type="molecule type" value="Genomic_DNA"/>
</dbReference>
<proteinExistence type="inferred from homology"/>
<evidence type="ECO:0000313" key="3">
    <source>
        <dbReference type="Proteomes" id="UP001472866"/>
    </source>
</evidence>